<comment type="caution">
    <text evidence="3">The sequence shown here is derived from an EMBL/GenBank/DDBJ whole genome shotgun (WGS) entry which is preliminary data.</text>
</comment>
<sequence>SLLDLTSSVTGGLITNLNDAIASLGGLLGSELGPVASILSFFASAFLGLILILLFPIHWCIFYRPDDVLLLISVVLPWILCCTISSAIFAHSPRGGIHTSLAIGIGYLIPAIVIYLAISLIPGGYGSLIGGVVDGAVSGLTDLPYLLAVFTAILEGCLVGAVFGGFIGSLKYKPTEGTARLKARKSKGKAEEVQEPSLDSSELCPNCKAKLVPGNEFCTNCGSAIEVK</sequence>
<dbReference type="InterPro" id="IPR026870">
    <property type="entry name" value="Zinc_ribbon_dom"/>
</dbReference>
<evidence type="ECO:0000313" key="3">
    <source>
        <dbReference type="EMBL" id="GAH64977.1"/>
    </source>
</evidence>
<proteinExistence type="predicted"/>
<evidence type="ECO:0000259" key="2">
    <source>
        <dbReference type="Pfam" id="PF13240"/>
    </source>
</evidence>
<organism evidence="3">
    <name type="scientific">marine sediment metagenome</name>
    <dbReference type="NCBI Taxonomy" id="412755"/>
    <lineage>
        <taxon>unclassified sequences</taxon>
        <taxon>metagenomes</taxon>
        <taxon>ecological metagenomes</taxon>
    </lineage>
</organism>
<dbReference type="Pfam" id="PF13240">
    <property type="entry name" value="Zn_Ribbon_1"/>
    <property type="match status" value="1"/>
</dbReference>
<accession>X1H6I8</accession>
<protein>
    <recommendedName>
        <fullName evidence="2">Zinc-ribbon domain-containing protein</fullName>
    </recommendedName>
</protein>
<feature type="transmembrane region" description="Helical" evidence="1">
    <location>
        <begin position="101"/>
        <end position="125"/>
    </location>
</feature>
<feature type="transmembrane region" description="Helical" evidence="1">
    <location>
        <begin position="69"/>
        <end position="89"/>
    </location>
</feature>
<feature type="transmembrane region" description="Helical" evidence="1">
    <location>
        <begin position="35"/>
        <end position="57"/>
    </location>
</feature>
<evidence type="ECO:0000256" key="1">
    <source>
        <dbReference type="SAM" id="Phobius"/>
    </source>
</evidence>
<feature type="domain" description="Zinc-ribbon" evidence="2">
    <location>
        <begin position="204"/>
        <end position="224"/>
    </location>
</feature>
<name>X1H6I8_9ZZZZ</name>
<keyword evidence="1" id="KW-1133">Transmembrane helix</keyword>
<dbReference type="AlphaFoldDB" id="X1H6I8"/>
<feature type="transmembrane region" description="Helical" evidence="1">
    <location>
        <begin position="145"/>
        <end position="170"/>
    </location>
</feature>
<gene>
    <name evidence="3" type="ORF">S03H2_40801</name>
</gene>
<keyword evidence="1" id="KW-0812">Transmembrane</keyword>
<feature type="non-terminal residue" evidence="3">
    <location>
        <position position="1"/>
    </location>
</feature>
<dbReference type="EMBL" id="BARU01025313">
    <property type="protein sequence ID" value="GAH64977.1"/>
    <property type="molecule type" value="Genomic_DNA"/>
</dbReference>
<keyword evidence="1" id="KW-0472">Membrane</keyword>
<reference evidence="3" key="1">
    <citation type="journal article" date="2014" name="Front. Microbiol.">
        <title>High frequency of phylogenetically diverse reductive dehalogenase-homologous genes in deep subseafloor sedimentary metagenomes.</title>
        <authorList>
            <person name="Kawai M."/>
            <person name="Futagami T."/>
            <person name="Toyoda A."/>
            <person name="Takaki Y."/>
            <person name="Nishi S."/>
            <person name="Hori S."/>
            <person name="Arai W."/>
            <person name="Tsubouchi T."/>
            <person name="Morono Y."/>
            <person name="Uchiyama I."/>
            <person name="Ito T."/>
            <person name="Fujiyama A."/>
            <person name="Inagaki F."/>
            <person name="Takami H."/>
        </authorList>
    </citation>
    <scope>NUCLEOTIDE SEQUENCE</scope>
    <source>
        <strain evidence="3">Expedition CK06-06</strain>
    </source>
</reference>